<dbReference type="Pfam" id="PF13417">
    <property type="entry name" value="GST_N_3"/>
    <property type="match status" value="1"/>
</dbReference>
<dbReference type="CDD" id="cd00299">
    <property type="entry name" value="GST_C_family"/>
    <property type="match status" value="1"/>
</dbReference>
<sequence length="216" mass="24788">MSNHIHIFGLQFSTFCRSIMLCCEEKNIQYTIDLSVGDKAIELKSEAHFDLHPFGKFPVLIDGENKLFETATICRYLDEKYSGTPLQSTDIDTKAKIDQWSAAISTYIDKALVRDYLLEFAFPKGKDGTIRMEVLAEAEPQVINTLEKLELLLSDNEFICGKQYSIADALLTPILDYLFFLPVKDRLFQKMPKLNHYIQRMQQRPSGVKVLTHKAK</sequence>
<dbReference type="Pfam" id="PF00043">
    <property type="entry name" value="GST_C"/>
    <property type="match status" value="1"/>
</dbReference>
<dbReference type="InterPro" id="IPR004046">
    <property type="entry name" value="GST_C"/>
</dbReference>
<feature type="domain" description="GST C-terminal" evidence="4">
    <location>
        <begin position="90"/>
        <end position="216"/>
    </location>
</feature>
<dbReference type="EMBL" id="JAKKSL010000005">
    <property type="protein sequence ID" value="MCI2285624.1"/>
    <property type="molecule type" value="Genomic_DNA"/>
</dbReference>
<comment type="caution">
    <text evidence="5">The sequence shown here is derived from an EMBL/GenBank/DDBJ whole genome shotgun (WGS) entry which is preliminary data.</text>
</comment>
<dbReference type="PANTHER" id="PTHR43900:SF3">
    <property type="entry name" value="GLUTATHIONE S-TRANSFERASE RHO"/>
    <property type="match status" value="1"/>
</dbReference>
<keyword evidence="2" id="KW-0808">Transferase</keyword>
<reference evidence="5" key="1">
    <citation type="submission" date="2022-01" db="EMBL/GenBank/DDBJ databases">
        <title>Colwellia maritima, isolated from seawater.</title>
        <authorList>
            <person name="Kristyanto S."/>
            <person name="Jung J."/>
            <person name="Jeon C.O."/>
        </authorList>
    </citation>
    <scope>NUCLEOTIDE SEQUENCE</scope>
    <source>
        <strain evidence="5">MSW7</strain>
    </source>
</reference>
<evidence type="ECO:0000256" key="1">
    <source>
        <dbReference type="ARBA" id="ARBA00012452"/>
    </source>
</evidence>
<keyword evidence="6" id="KW-1185">Reference proteome</keyword>
<feature type="domain" description="GST N-terminal" evidence="3">
    <location>
        <begin position="3"/>
        <end position="85"/>
    </location>
</feature>
<dbReference type="RefSeq" id="WP_242288496.1">
    <property type="nucleotide sequence ID" value="NZ_JAKKSL010000005.1"/>
</dbReference>
<evidence type="ECO:0000313" key="6">
    <source>
        <dbReference type="Proteomes" id="UP001139646"/>
    </source>
</evidence>
<accession>A0ABS9X5Y7</accession>
<gene>
    <name evidence="5" type="ORF">L3081_22375</name>
</gene>
<dbReference type="Proteomes" id="UP001139646">
    <property type="component" value="Unassembled WGS sequence"/>
</dbReference>
<evidence type="ECO:0000256" key="2">
    <source>
        <dbReference type="ARBA" id="ARBA00022679"/>
    </source>
</evidence>
<evidence type="ECO:0000313" key="5">
    <source>
        <dbReference type="EMBL" id="MCI2285624.1"/>
    </source>
</evidence>
<dbReference type="PROSITE" id="PS50404">
    <property type="entry name" value="GST_NTER"/>
    <property type="match status" value="1"/>
</dbReference>
<dbReference type="InterPro" id="IPR010987">
    <property type="entry name" value="Glutathione-S-Trfase_C-like"/>
</dbReference>
<dbReference type="InterPro" id="IPR004045">
    <property type="entry name" value="Glutathione_S-Trfase_N"/>
</dbReference>
<evidence type="ECO:0000259" key="4">
    <source>
        <dbReference type="PROSITE" id="PS50405"/>
    </source>
</evidence>
<proteinExistence type="predicted"/>
<protein>
    <recommendedName>
        <fullName evidence="1">glutathione transferase</fullName>
        <ecNumber evidence="1">2.5.1.18</ecNumber>
    </recommendedName>
</protein>
<evidence type="ECO:0000259" key="3">
    <source>
        <dbReference type="PROSITE" id="PS50404"/>
    </source>
</evidence>
<dbReference type="PROSITE" id="PS50405">
    <property type="entry name" value="GST_CTER"/>
    <property type="match status" value="1"/>
</dbReference>
<dbReference type="PANTHER" id="PTHR43900">
    <property type="entry name" value="GLUTATHIONE S-TRANSFERASE RHO"/>
    <property type="match status" value="1"/>
</dbReference>
<organism evidence="5 6">
    <name type="scientific">Colwellia maritima</name>
    <dbReference type="NCBI Taxonomy" id="2912588"/>
    <lineage>
        <taxon>Bacteria</taxon>
        <taxon>Pseudomonadati</taxon>
        <taxon>Pseudomonadota</taxon>
        <taxon>Gammaproteobacteria</taxon>
        <taxon>Alteromonadales</taxon>
        <taxon>Colwelliaceae</taxon>
        <taxon>Colwellia</taxon>
    </lineage>
</organism>
<dbReference type="SFLD" id="SFLDG00358">
    <property type="entry name" value="Main_(cytGST)"/>
    <property type="match status" value="1"/>
</dbReference>
<name>A0ABS9X5Y7_9GAMM</name>
<dbReference type="EC" id="2.5.1.18" evidence="1"/>
<dbReference type="InterPro" id="IPR040079">
    <property type="entry name" value="Glutathione_S-Trfase"/>
</dbReference>
<dbReference type="SFLD" id="SFLDS00019">
    <property type="entry name" value="Glutathione_Transferase_(cytos"/>
    <property type="match status" value="1"/>
</dbReference>